<evidence type="ECO:0000313" key="1">
    <source>
        <dbReference type="EMBL" id="CAG6488861.1"/>
    </source>
</evidence>
<protein>
    <submittedName>
        <fullName evidence="1">(northern house mosquito) hypothetical protein</fullName>
    </submittedName>
</protein>
<proteinExistence type="predicted"/>
<organism evidence="1">
    <name type="scientific">Culex pipiens</name>
    <name type="common">House mosquito</name>
    <dbReference type="NCBI Taxonomy" id="7175"/>
    <lineage>
        <taxon>Eukaryota</taxon>
        <taxon>Metazoa</taxon>
        <taxon>Ecdysozoa</taxon>
        <taxon>Arthropoda</taxon>
        <taxon>Hexapoda</taxon>
        <taxon>Insecta</taxon>
        <taxon>Pterygota</taxon>
        <taxon>Neoptera</taxon>
        <taxon>Endopterygota</taxon>
        <taxon>Diptera</taxon>
        <taxon>Nematocera</taxon>
        <taxon>Culicoidea</taxon>
        <taxon>Culicidae</taxon>
        <taxon>Culicinae</taxon>
        <taxon>Culicini</taxon>
        <taxon>Culex</taxon>
        <taxon>Culex</taxon>
    </lineage>
</organism>
<name>A0A8D8FZ13_CULPI</name>
<dbReference type="AlphaFoldDB" id="A0A8D8FZ13"/>
<reference evidence="1" key="1">
    <citation type="submission" date="2021-05" db="EMBL/GenBank/DDBJ databases">
        <authorList>
            <person name="Alioto T."/>
            <person name="Alioto T."/>
            <person name="Gomez Garrido J."/>
        </authorList>
    </citation>
    <scope>NUCLEOTIDE SEQUENCE</scope>
</reference>
<dbReference type="EMBL" id="HBUE01111036">
    <property type="protein sequence ID" value="CAG6488861.1"/>
    <property type="molecule type" value="Transcribed_RNA"/>
</dbReference>
<accession>A0A8D8FZ13</accession>
<sequence>MGQLDSDSANGRLEKANTTTTTTIQNFVVMPSTTTTKVTNGTCAVRTRRRGRSLIWARSARHDVISHRRRIGKGLGSSVLGRRRTTYPRGMGSGYNRVRLLC</sequence>